<gene>
    <name evidence="15" type="primary">LOC118404797</name>
</gene>
<dbReference type="PANTHER" id="PTHR45692:SF1">
    <property type="entry name" value="G-PROTEIN COUPLED RECEPTORS FAMILY 2 PROFILE 2 DOMAIN-CONTAINING PROTEIN"/>
    <property type="match status" value="1"/>
</dbReference>
<feature type="transmembrane region" description="Helical" evidence="10">
    <location>
        <begin position="374"/>
        <end position="395"/>
    </location>
</feature>
<evidence type="ECO:0000256" key="7">
    <source>
        <dbReference type="ARBA" id="ARBA00023157"/>
    </source>
</evidence>
<evidence type="ECO:0000313" key="15">
    <source>
        <dbReference type="RefSeq" id="XP_035660036.1"/>
    </source>
</evidence>
<sequence length="571" mass="63556">MLIQQIINVSQTEEIGDSILTTIDNLMKVDSAVLEQSQQDRGGPTRVVRSLETFSDTLALTGDSYTSLRPGVALQASDISVDELDKGQGFSFYPSGNRSDGLAEGSVSGFTVDDVREPLETADISITLPANISTMVQINNTADVRVSYTLYNDSSLFVQPSQGAVGTRIVGSRIAGLPMKNLTQPVIVTFTPLQDFSPDGVRNVRCVFWDFEAEAGQGAWSNEGCVDQTEDNGRYTCSFNHLTNFAVFFDLKDGFGDHERVLEIITTIGCIVSITGLVLTLLSFIVTTKYNRRIVGAHAKNQRLVLINLCVALLAILVTFLAGINQTASPIGCTVAAAFLHFFLLAALIWMAMEAVNIYLATVMVFDHYVTRNFIYKAAAVAWGFPFLLALSTAGPSNLYEYRSNKYCWLARIPLQYAFLLPAGLILLFNVVVFSIVMYKLLKREKKQKKLTGAKKNEADHQWVLRHLRRAFSIMVLFGLTWLFGFFFVIDDNTARTVFAYLFCIFNTLQGLFIFLFHCVMREDVQKWRKEFLCKGKKKNHYVVNRSTFSSSATRTPQGISLKPSPSVSKA</sequence>
<evidence type="ECO:0000313" key="14">
    <source>
        <dbReference type="Proteomes" id="UP000001554"/>
    </source>
</evidence>
<evidence type="ECO:0000256" key="1">
    <source>
        <dbReference type="ARBA" id="ARBA00004141"/>
    </source>
</evidence>
<keyword evidence="4" id="KW-0732">Signal</keyword>
<dbReference type="RefSeq" id="XP_035660036.1">
    <property type="nucleotide sequence ID" value="XM_035804143.1"/>
</dbReference>
<dbReference type="Pfam" id="PF26588">
    <property type="entry name" value="GAIN_ADGRA3"/>
    <property type="match status" value="1"/>
</dbReference>
<dbReference type="InterPro" id="IPR046338">
    <property type="entry name" value="GAIN_dom_sf"/>
</dbReference>
<reference evidence="15" key="2">
    <citation type="submission" date="2025-08" db="UniProtKB">
        <authorList>
            <consortium name="RefSeq"/>
        </authorList>
    </citation>
    <scope>IDENTIFICATION</scope>
    <source>
        <strain evidence="15">S238N-H82</strain>
        <tissue evidence="15">Testes</tissue>
    </source>
</reference>
<evidence type="ECO:0000256" key="2">
    <source>
        <dbReference type="ARBA" id="ARBA00007343"/>
    </source>
</evidence>
<feature type="transmembrane region" description="Helical" evidence="10">
    <location>
        <begin position="415"/>
        <end position="442"/>
    </location>
</feature>
<dbReference type="PROSITE" id="PS50261">
    <property type="entry name" value="G_PROTEIN_RECEP_F2_4"/>
    <property type="match status" value="1"/>
</dbReference>
<keyword evidence="7" id="KW-1015">Disulfide bond</keyword>
<name>A0A9J7K7K7_BRAFL</name>
<evidence type="ECO:0000256" key="9">
    <source>
        <dbReference type="SAM" id="MobiDB-lite"/>
    </source>
</evidence>
<dbReference type="InterPro" id="IPR000203">
    <property type="entry name" value="GPS"/>
</dbReference>
<keyword evidence="3 10" id="KW-0812">Transmembrane</keyword>
<evidence type="ECO:0000256" key="10">
    <source>
        <dbReference type="SAM" id="Phobius"/>
    </source>
</evidence>
<dbReference type="AlphaFoldDB" id="A0A9J7K7K7"/>
<feature type="region of interest" description="Disordered" evidence="9">
    <location>
        <begin position="552"/>
        <end position="571"/>
    </location>
</feature>
<dbReference type="GeneID" id="118404797"/>
<evidence type="ECO:0000256" key="3">
    <source>
        <dbReference type="ARBA" id="ARBA00022692"/>
    </source>
</evidence>
<keyword evidence="6 10" id="KW-0472">Membrane</keyword>
<dbReference type="InterPro" id="IPR017983">
    <property type="entry name" value="GPCR_2_secretin-like_CS"/>
</dbReference>
<keyword evidence="8" id="KW-0325">Glycoprotein</keyword>
<feature type="transmembrane region" description="Helical" evidence="10">
    <location>
        <begin position="496"/>
        <end position="520"/>
    </location>
</feature>
<dbReference type="PROSITE" id="PS00650">
    <property type="entry name" value="G_PROTEIN_RECEP_F2_2"/>
    <property type="match status" value="1"/>
</dbReference>
<comment type="similarity">
    <text evidence="2">Belongs to the G-protein coupled receptor 2 family. Adhesion G-protein coupled receptor (ADGR) subfamily.</text>
</comment>
<dbReference type="InterPro" id="IPR057244">
    <property type="entry name" value="GAIN_B"/>
</dbReference>
<dbReference type="GO" id="GO:0004930">
    <property type="term" value="F:G protein-coupled receptor activity"/>
    <property type="evidence" value="ECO:0007669"/>
    <property type="project" value="InterPro"/>
</dbReference>
<evidence type="ECO:0000256" key="4">
    <source>
        <dbReference type="ARBA" id="ARBA00022729"/>
    </source>
</evidence>
<dbReference type="CDD" id="cd15040">
    <property type="entry name" value="7tmB2_Adhesion"/>
    <property type="match status" value="1"/>
</dbReference>
<evidence type="ECO:0000256" key="8">
    <source>
        <dbReference type="ARBA" id="ARBA00023180"/>
    </source>
</evidence>
<feature type="domain" description="G-protein coupled receptors family 1 profile" evidence="13">
    <location>
        <begin position="276"/>
        <end position="483"/>
    </location>
</feature>
<dbReference type="PROSITE" id="PS50262">
    <property type="entry name" value="G_PROTEIN_RECEP_F1_2"/>
    <property type="match status" value="1"/>
</dbReference>
<feature type="transmembrane region" description="Helical" evidence="10">
    <location>
        <begin position="305"/>
        <end position="324"/>
    </location>
</feature>
<reference evidence="14" key="1">
    <citation type="journal article" date="2020" name="Nat. Ecol. Evol.">
        <title>Deeply conserved synteny resolves early events in vertebrate evolution.</title>
        <authorList>
            <person name="Simakov O."/>
            <person name="Marletaz F."/>
            <person name="Yue J.X."/>
            <person name="O'Connell B."/>
            <person name="Jenkins J."/>
            <person name="Brandt A."/>
            <person name="Calef R."/>
            <person name="Tung C.H."/>
            <person name="Huang T.K."/>
            <person name="Schmutz J."/>
            <person name="Satoh N."/>
            <person name="Yu J.K."/>
            <person name="Putnam N.H."/>
            <person name="Green R.E."/>
            <person name="Rokhsar D.S."/>
        </authorList>
    </citation>
    <scope>NUCLEOTIDE SEQUENCE [LARGE SCALE GENOMIC DNA]</scope>
    <source>
        <strain evidence="14">S238N-H82</strain>
    </source>
</reference>
<evidence type="ECO:0000256" key="6">
    <source>
        <dbReference type="ARBA" id="ARBA00023136"/>
    </source>
</evidence>
<evidence type="ECO:0000256" key="5">
    <source>
        <dbReference type="ARBA" id="ARBA00022989"/>
    </source>
</evidence>
<dbReference type="PANTHER" id="PTHR45692">
    <property type="entry name" value="G_PROTEIN_RECEP_F2_4 DOMAIN-CONTAINING PROTEIN"/>
    <property type="match status" value="1"/>
</dbReference>
<evidence type="ECO:0000259" key="12">
    <source>
        <dbReference type="PROSITE" id="PS50261"/>
    </source>
</evidence>
<feature type="domain" description="G-protein coupled receptors family 2 profile 2" evidence="12">
    <location>
        <begin position="262"/>
        <end position="522"/>
    </location>
</feature>
<feature type="transmembrane region" description="Helical" evidence="10">
    <location>
        <begin position="264"/>
        <end position="285"/>
    </location>
</feature>
<comment type="subcellular location">
    <subcellularLocation>
        <location evidence="1">Membrane</location>
        <topology evidence="1">Multi-pass membrane protein</topology>
    </subcellularLocation>
</comment>
<dbReference type="GO" id="GO:0007166">
    <property type="term" value="P:cell surface receptor signaling pathway"/>
    <property type="evidence" value="ECO:0007669"/>
    <property type="project" value="InterPro"/>
</dbReference>
<feature type="domain" description="GAIN-B" evidence="11">
    <location>
        <begin position="90"/>
        <end position="255"/>
    </location>
</feature>
<dbReference type="InterPro" id="IPR000832">
    <property type="entry name" value="GPCR_2_secretin-like"/>
</dbReference>
<accession>A0A9J7K7K7</accession>
<keyword evidence="14" id="KW-1185">Reference proteome</keyword>
<dbReference type="InterPro" id="IPR017981">
    <property type="entry name" value="GPCR_2-like_7TM"/>
</dbReference>
<dbReference type="PROSITE" id="PS50221">
    <property type="entry name" value="GAIN_B"/>
    <property type="match status" value="1"/>
</dbReference>
<dbReference type="SUPFAM" id="SSF81321">
    <property type="entry name" value="Family A G protein-coupled receptor-like"/>
    <property type="match status" value="1"/>
</dbReference>
<protein>
    <submittedName>
        <fullName evidence="15">Adhesion G-protein coupled receptor G6-like isoform X2</fullName>
    </submittedName>
</protein>
<proteinExistence type="inferred from homology"/>
<dbReference type="Proteomes" id="UP000001554">
    <property type="component" value="Chromosome 17"/>
</dbReference>
<dbReference type="InterPro" id="IPR058808">
    <property type="entry name" value="GAIN_ADGRA2/3"/>
</dbReference>
<evidence type="ECO:0000259" key="11">
    <source>
        <dbReference type="PROSITE" id="PS50221"/>
    </source>
</evidence>
<dbReference type="Gene3D" id="2.60.220.50">
    <property type="match status" value="1"/>
</dbReference>
<dbReference type="Pfam" id="PF01825">
    <property type="entry name" value="GPS"/>
    <property type="match status" value="1"/>
</dbReference>
<dbReference type="SMART" id="SM00303">
    <property type="entry name" value="GPS"/>
    <property type="match status" value="1"/>
</dbReference>
<feature type="transmembrane region" description="Helical" evidence="10">
    <location>
        <begin position="336"/>
        <end position="362"/>
    </location>
</feature>
<dbReference type="Pfam" id="PF00002">
    <property type="entry name" value="7tm_2"/>
    <property type="match status" value="1"/>
</dbReference>
<dbReference type="Gene3D" id="1.20.1070.10">
    <property type="entry name" value="Rhodopsin 7-helix transmembrane proteins"/>
    <property type="match status" value="1"/>
</dbReference>
<dbReference type="PRINTS" id="PR00249">
    <property type="entry name" value="GPCRSECRETIN"/>
</dbReference>
<dbReference type="FunFam" id="1.20.1070.10:FF:000058">
    <property type="entry name" value="Adhesion G protein-coupled receptor F5"/>
    <property type="match status" value="1"/>
</dbReference>
<feature type="transmembrane region" description="Helical" evidence="10">
    <location>
        <begin position="471"/>
        <end position="490"/>
    </location>
</feature>
<keyword evidence="5 10" id="KW-1133">Transmembrane helix</keyword>
<dbReference type="GO" id="GO:0016020">
    <property type="term" value="C:membrane"/>
    <property type="evidence" value="ECO:0007669"/>
    <property type="project" value="UniProtKB-SubCell"/>
</dbReference>
<organism evidence="14 15">
    <name type="scientific">Branchiostoma floridae</name>
    <name type="common">Florida lancelet</name>
    <name type="synonym">Amphioxus</name>
    <dbReference type="NCBI Taxonomy" id="7739"/>
    <lineage>
        <taxon>Eukaryota</taxon>
        <taxon>Metazoa</taxon>
        <taxon>Chordata</taxon>
        <taxon>Cephalochordata</taxon>
        <taxon>Leptocardii</taxon>
        <taxon>Amphioxiformes</taxon>
        <taxon>Branchiostomatidae</taxon>
        <taxon>Branchiostoma</taxon>
    </lineage>
</organism>
<evidence type="ECO:0000259" key="13">
    <source>
        <dbReference type="PROSITE" id="PS50262"/>
    </source>
</evidence>
<dbReference type="InterPro" id="IPR017452">
    <property type="entry name" value="GPCR_Rhodpsn_7TM"/>
</dbReference>